<keyword evidence="3" id="KW-1185">Reference proteome</keyword>
<accession>A0AAV5W681</accession>
<feature type="chain" id="PRO_5043865306" evidence="1">
    <location>
        <begin position="23"/>
        <end position="171"/>
    </location>
</feature>
<comment type="caution">
    <text evidence="2">The sequence shown here is derived from an EMBL/GenBank/DDBJ whole genome shotgun (WGS) entry which is preliminary data.</text>
</comment>
<organism evidence="2 3">
    <name type="scientific">Pristionchus fissidentatus</name>
    <dbReference type="NCBI Taxonomy" id="1538716"/>
    <lineage>
        <taxon>Eukaryota</taxon>
        <taxon>Metazoa</taxon>
        <taxon>Ecdysozoa</taxon>
        <taxon>Nematoda</taxon>
        <taxon>Chromadorea</taxon>
        <taxon>Rhabditida</taxon>
        <taxon>Rhabditina</taxon>
        <taxon>Diplogasteromorpha</taxon>
        <taxon>Diplogasteroidea</taxon>
        <taxon>Neodiplogasteridae</taxon>
        <taxon>Pristionchus</taxon>
    </lineage>
</organism>
<gene>
    <name evidence="2" type="ORF">PFISCL1PPCAC_17804</name>
</gene>
<feature type="signal peptide" evidence="1">
    <location>
        <begin position="1"/>
        <end position="22"/>
    </location>
</feature>
<evidence type="ECO:0000256" key="1">
    <source>
        <dbReference type="SAM" id="SignalP"/>
    </source>
</evidence>
<name>A0AAV5W681_9BILA</name>
<evidence type="ECO:0000313" key="2">
    <source>
        <dbReference type="EMBL" id="GMT26507.1"/>
    </source>
</evidence>
<proteinExistence type="predicted"/>
<protein>
    <submittedName>
        <fullName evidence="2">Uncharacterized protein</fullName>
    </submittedName>
</protein>
<feature type="non-terminal residue" evidence="2">
    <location>
        <position position="1"/>
    </location>
</feature>
<dbReference type="AlphaFoldDB" id="A0AAV5W681"/>
<dbReference type="EMBL" id="BTSY01000005">
    <property type="protein sequence ID" value="GMT26507.1"/>
    <property type="molecule type" value="Genomic_DNA"/>
</dbReference>
<dbReference type="Gene3D" id="1.20.120.1100">
    <property type="match status" value="1"/>
</dbReference>
<evidence type="ECO:0000313" key="3">
    <source>
        <dbReference type="Proteomes" id="UP001432322"/>
    </source>
</evidence>
<reference evidence="2" key="1">
    <citation type="submission" date="2023-10" db="EMBL/GenBank/DDBJ databases">
        <title>Genome assembly of Pristionchus species.</title>
        <authorList>
            <person name="Yoshida K."/>
            <person name="Sommer R.J."/>
        </authorList>
    </citation>
    <scope>NUCLEOTIDE SEQUENCE</scope>
    <source>
        <strain evidence="2">RS5133</strain>
    </source>
</reference>
<dbReference type="Proteomes" id="UP001432322">
    <property type="component" value="Unassembled WGS sequence"/>
</dbReference>
<keyword evidence="1" id="KW-0732">Signal</keyword>
<sequence>EMRLLPLLVACISVAAAGLTDADRQEMAEILPAMRMMLDDSNIKRMMQTEHQAMTDFMDSVYKNNFDRLEQDLEKLKSASEHVFSVLSPLFKYLKERYDRLETKEAKTFMHQRIFCFFPSKFIMILQLPSIADAFNNLSDRAKTDLFQRFAEIFALIEKKQRLMGRVNGRN</sequence>